<dbReference type="SUPFAM" id="SSF47353">
    <property type="entry name" value="Retrovirus capsid dimerization domain-like"/>
    <property type="match status" value="1"/>
</dbReference>
<evidence type="ECO:0008006" key="6">
    <source>
        <dbReference type="Google" id="ProtNLM"/>
    </source>
</evidence>
<evidence type="ECO:0000259" key="2">
    <source>
        <dbReference type="PROSITE" id="PS50804"/>
    </source>
</evidence>
<keyword evidence="5" id="KW-1185">Reference proteome</keyword>
<dbReference type="InterPro" id="IPR007110">
    <property type="entry name" value="Ig-like_dom"/>
</dbReference>
<dbReference type="InterPro" id="IPR013783">
    <property type="entry name" value="Ig-like_fold"/>
</dbReference>
<dbReference type="PANTHER" id="PTHR46888">
    <property type="entry name" value="ZINC KNUCKLE DOMAINCONTAINING PROTEIN-RELATED"/>
    <property type="match status" value="1"/>
</dbReference>
<dbReference type="PROSITE" id="PS50835">
    <property type="entry name" value="IG_LIKE"/>
    <property type="match status" value="1"/>
</dbReference>
<dbReference type="EMBL" id="OZ035839">
    <property type="protein sequence ID" value="CAL1585879.1"/>
    <property type="molecule type" value="Genomic_DNA"/>
</dbReference>
<evidence type="ECO:0000313" key="4">
    <source>
        <dbReference type="EMBL" id="CAL1585879.1"/>
    </source>
</evidence>
<dbReference type="Gene3D" id="2.60.40.10">
    <property type="entry name" value="Immunoglobulins"/>
    <property type="match status" value="1"/>
</dbReference>
<accession>A0AAV2KEH1</accession>
<protein>
    <recommendedName>
        <fullName evidence="6">Ig-like domain-containing protein</fullName>
    </recommendedName>
</protein>
<organism evidence="4 5">
    <name type="scientific">Knipowitschia caucasica</name>
    <name type="common">Caucasian dwarf goby</name>
    <name type="synonym">Pomatoschistus caucasicus</name>
    <dbReference type="NCBI Taxonomy" id="637954"/>
    <lineage>
        <taxon>Eukaryota</taxon>
        <taxon>Metazoa</taxon>
        <taxon>Chordata</taxon>
        <taxon>Craniata</taxon>
        <taxon>Vertebrata</taxon>
        <taxon>Euteleostomi</taxon>
        <taxon>Actinopterygii</taxon>
        <taxon>Neopterygii</taxon>
        <taxon>Teleostei</taxon>
        <taxon>Neoteleostei</taxon>
        <taxon>Acanthomorphata</taxon>
        <taxon>Gobiaria</taxon>
        <taxon>Gobiiformes</taxon>
        <taxon>Gobioidei</taxon>
        <taxon>Gobiidae</taxon>
        <taxon>Gobiinae</taxon>
        <taxon>Knipowitschia</taxon>
    </lineage>
</organism>
<evidence type="ECO:0000259" key="3">
    <source>
        <dbReference type="PROSITE" id="PS50835"/>
    </source>
</evidence>
<dbReference type="Proteomes" id="UP001497482">
    <property type="component" value="Chromosome 17"/>
</dbReference>
<dbReference type="InterPro" id="IPR036179">
    <property type="entry name" value="Ig-like_dom_sf"/>
</dbReference>
<feature type="domain" description="SCAN box" evidence="2">
    <location>
        <begin position="66"/>
        <end position="145"/>
    </location>
</feature>
<dbReference type="PROSITE" id="PS50804">
    <property type="entry name" value="SCAN_BOX"/>
    <property type="match status" value="1"/>
</dbReference>
<feature type="region of interest" description="Disordered" evidence="1">
    <location>
        <begin position="152"/>
        <end position="185"/>
    </location>
</feature>
<dbReference type="InterPro" id="IPR003309">
    <property type="entry name" value="SCAN_dom"/>
</dbReference>
<sequence>MHSQLPRPLRLQHIFGFRRNAQAATLKRLLEAHILDFRPLVALESWYLQMSAALLTKFDISPETYRQRFRATGVPAGETPTETYHRLRGLYRRWIRPDILSKDAIGELIVLEQLLCVLPPDVRMWVKEHNLEDGLTAAKLALQYQNAHRGFTRFPSSSQRPAPPPGPPSAPPPRPTQDVRDPPTVEPFFTEMRQGLGRPVVMTCRVLRAHPSRVLRFEWLLSNRLLHAGAFDTHKDETEYTIRNLNRDGWGEYTCNVINEAGAGRCTFHVTGKAFAPEFYYDTYSPVWQNRPRVYGFKLQWTQMNPNAVDRIVAYRLGIRQV</sequence>
<dbReference type="Gene3D" id="1.10.4020.10">
    <property type="entry name" value="DNA breaking-rejoining enzymes"/>
    <property type="match status" value="1"/>
</dbReference>
<evidence type="ECO:0000313" key="5">
    <source>
        <dbReference type="Proteomes" id="UP001497482"/>
    </source>
</evidence>
<feature type="domain" description="Ig-like" evidence="3">
    <location>
        <begin position="183"/>
        <end position="271"/>
    </location>
</feature>
<dbReference type="SMART" id="SM00431">
    <property type="entry name" value="SCAN"/>
    <property type="match status" value="1"/>
</dbReference>
<dbReference type="PANTHER" id="PTHR46888:SF1">
    <property type="entry name" value="RIBONUCLEASE H"/>
    <property type="match status" value="1"/>
</dbReference>
<name>A0AAV2KEH1_KNICA</name>
<dbReference type="InterPro" id="IPR038269">
    <property type="entry name" value="SCAN_sf"/>
</dbReference>
<reference evidence="4 5" key="1">
    <citation type="submission" date="2024-04" db="EMBL/GenBank/DDBJ databases">
        <authorList>
            <person name="Waldvogel A.-M."/>
            <person name="Schoenle A."/>
        </authorList>
    </citation>
    <scope>NUCLEOTIDE SEQUENCE [LARGE SCALE GENOMIC DNA]</scope>
</reference>
<gene>
    <name evidence="4" type="ORF">KC01_LOCUS16047</name>
</gene>
<evidence type="ECO:0000256" key="1">
    <source>
        <dbReference type="SAM" id="MobiDB-lite"/>
    </source>
</evidence>
<proteinExistence type="predicted"/>
<dbReference type="Pfam" id="PF02023">
    <property type="entry name" value="SCAN"/>
    <property type="match status" value="1"/>
</dbReference>
<dbReference type="AlphaFoldDB" id="A0AAV2KEH1"/>
<dbReference type="CDD" id="cd07936">
    <property type="entry name" value="SCAN"/>
    <property type="match status" value="1"/>
</dbReference>
<feature type="compositionally biased region" description="Pro residues" evidence="1">
    <location>
        <begin position="161"/>
        <end position="175"/>
    </location>
</feature>
<dbReference type="SUPFAM" id="SSF48726">
    <property type="entry name" value="Immunoglobulin"/>
    <property type="match status" value="1"/>
</dbReference>